<reference evidence="1 2" key="1">
    <citation type="submission" date="2020-04" db="EMBL/GenBank/DDBJ databases">
        <authorList>
            <person name="Yoon J."/>
        </authorList>
    </citation>
    <scope>NUCLEOTIDE SEQUENCE [LARGE SCALE GENOMIC DNA]</scope>
    <source>
        <strain evidence="1 2">DJ-13</strain>
    </source>
</reference>
<evidence type="ECO:0000313" key="1">
    <source>
        <dbReference type="EMBL" id="NKI32332.1"/>
    </source>
</evidence>
<evidence type="ECO:0000313" key="2">
    <source>
        <dbReference type="Proteomes" id="UP000718451"/>
    </source>
</evidence>
<gene>
    <name evidence="1" type="ORF">HCU67_10290</name>
</gene>
<sequence>MTLNIKPTGPNFMVWLLLFFTVFRLDAQNVKRYNGTYTVDGYTGTANFNYKLIEGDTILHGPFQFQRANPGTALNKTDAFFGILGSFENGVPNGYWKFQFGEFKSGEKSELVGFEYRVSVSGIQLEAGGNLKNGKPDGEWVFTEQEIKDSETHKTLFRSSITFENGLPQQSFRIENEELTLLGRFLRNGKAHDSWSCLGTSVESTENWIFNSGALSRIEKEDEDSSQVYRFPKIPNNRKTQIALNKEYLNILNAAKEDSEPFTSNTMALLVENAAYYKKINTLLNLLGEASFEPNMMVDVPYFPMDSLETSKAESVADKIEKSFKEYKALIDNSQLNLLKRSDAEVAALTRNLEALGRSFIVPLNRIAESQSEGVLSFLNREVLLTKLFPDGLPSTTLNIAGQGSSYSGPNADTFSFEGDFWQSVTQMTEYASLCLTDIGTRLSRKISNVEDQEELIQLENEMVSLSDSLKQRLEAATELPEIYKKGIAALIENGELQLAEYAKLKNKDARLEQARQVVACLNDLHTLTDVLLQLPQRSQEIKNAYQDDVWNPFMATIMKEDIKKRITSAYENVLLPYVLDTLTQEEVCSQVGNIKQLLDSAYEKVLGLRDEDTSKLERKLRREKNAETVIELFGLYQLPKDE</sequence>
<dbReference type="EMBL" id="JAAWWL010000002">
    <property type="protein sequence ID" value="NKI32332.1"/>
    <property type="molecule type" value="Genomic_DNA"/>
</dbReference>
<protein>
    <submittedName>
        <fullName evidence="1">Uncharacterized protein</fullName>
    </submittedName>
</protein>
<accession>A0ABX1GQW6</accession>
<proteinExistence type="predicted"/>
<dbReference type="Proteomes" id="UP000718451">
    <property type="component" value="Unassembled WGS sequence"/>
</dbReference>
<keyword evidence="2" id="KW-1185">Reference proteome</keyword>
<dbReference type="RefSeq" id="WP_168552543.1">
    <property type="nucleotide sequence ID" value="NZ_JAAWWL010000002.1"/>
</dbReference>
<organism evidence="1 2">
    <name type="scientific">Croceivirga thetidis</name>
    <dbReference type="NCBI Taxonomy" id="2721623"/>
    <lineage>
        <taxon>Bacteria</taxon>
        <taxon>Pseudomonadati</taxon>
        <taxon>Bacteroidota</taxon>
        <taxon>Flavobacteriia</taxon>
        <taxon>Flavobacteriales</taxon>
        <taxon>Flavobacteriaceae</taxon>
        <taxon>Croceivirga</taxon>
    </lineage>
</organism>
<name>A0ABX1GQW6_9FLAO</name>
<comment type="caution">
    <text evidence="1">The sequence shown here is derived from an EMBL/GenBank/DDBJ whole genome shotgun (WGS) entry which is preliminary data.</text>
</comment>